<comment type="cofactor">
    <cofactor evidence="1">
        <name>Zn(2+)</name>
        <dbReference type="ChEBI" id="CHEBI:29105"/>
    </cofactor>
</comment>
<evidence type="ECO:0000259" key="12">
    <source>
        <dbReference type="PROSITE" id="PS50106"/>
    </source>
</evidence>
<keyword evidence="4" id="KW-0645">Protease</keyword>
<evidence type="ECO:0000256" key="8">
    <source>
        <dbReference type="ARBA" id="ARBA00022989"/>
    </source>
</evidence>
<dbReference type="InterPro" id="IPR041489">
    <property type="entry name" value="PDZ_6"/>
</dbReference>
<dbReference type="PROSITE" id="PS50106">
    <property type="entry name" value="PDZ"/>
    <property type="match status" value="1"/>
</dbReference>
<dbReference type="RefSeq" id="WP_131776748.1">
    <property type="nucleotide sequence ID" value="NZ_BMOB01000005.1"/>
</dbReference>
<keyword evidence="9" id="KW-0482">Metalloprotease</keyword>
<dbReference type="SMART" id="SM00228">
    <property type="entry name" value="PDZ"/>
    <property type="match status" value="1"/>
</dbReference>
<evidence type="ECO:0000256" key="2">
    <source>
        <dbReference type="ARBA" id="ARBA00004141"/>
    </source>
</evidence>
<dbReference type="InterPro" id="IPR008915">
    <property type="entry name" value="Peptidase_M50"/>
</dbReference>
<gene>
    <name evidence="13" type="ORF">GCM10007966_13340</name>
</gene>
<evidence type="ECO:0000256" key="5">
    <source>
        <dbReference type="ARBA" id="ARBA00022692"/>
    </source>
</evidence>
<dbReference type="GO" id="GO:0006508">
    <property type="term" value="P:proteolysis"/>
    <property type="evidence" value="ECO:0007669"/>
    <property type="project" value="UniProtKB-KW"/>
</dbReference>
<keyword evidence="6" id="KW-0378">Hydrolase</keyword>
<dbReference type="GO" id="GO:0004222">
    <property type="term" value="F:metalloendopeptidase activity"/>
    <property type="evidence" value="ECO:0007669"/>
    <property type="project" value="InterPro"/>
</dbReference>
<evidence type="ECO:0000256" key="1">
    <source>
        <dbReference type="ARBA" id="ARBA00001947"/>
    </source>
</evidence>
<dbReference type="OrthoDB" id="9782003at2"/>
<evidence type="ECO:0000256" key="10">
    <source>
        <dbReference type="ARBA" id="ARBA00023136"/>
    </source>
</evidence>
<evidence type="ECO:0000256" key="4">
    <source>
        <dbReference type="ARBA" id="ARBA00022670"/>
    </source>
</evidence>
<evidence type="ECO:0000256" key="11">
    <source>
        <dbReference type="SAM" id="Phobius"/>
    </source>
</evidence>
<keyword evidence="10 11" id="KW-0472">Membrane</keyword>
<keyword evidence="14" id="KW-1185">Reference proteome</keyword>
<dbReference type="PANTHER" id="PTHR42837:SF2">
    <property type="entry name" value="MEMBRANE METALLOPROTEASE ARASP2, CHLOROPLASTIC-RELATED"/>
    <property type="match status" value="1"/>
</dbReference>
<dbReference type="Pfam" id="PF17820">
    <property type="entry name" value="PDZ_6"/>
    <property type="match status" value="1"/>
</dbReference>
<dbReference type="Proteomes" id="UP000630149">
    <property type="component" value="Unassembled WGS sequence"/>
</dbReference>
<keyword evidence="5 11" id="KW-0812">Transmembrane</keyword>
<comment type="subcellular location">
    <subcellularLocation>
        <location evidence="2">Membrane</location>
        <topology evidence="2">Multi-pass membrane protein</topology>
    </subcellularLocation>
</comment>
<evidence type="ECO:0000256" key="3">
    <source>
        <dbReference type="ARBA" id="ARBA00007931"/>
    </source>
</evidence>
<name>A0A917JU24_9GAMM</name>
<dbReference type="GO" id="GO:0016020">
    <property type="term" value="C:membrane"/>
    <property type="evidence" value="ECO:0007669"/>
    <property type="project" value="UniProtKB-SubCell"/>
</dbReference>
<keyword evidence="8 11" id="KW-1133">Transmembrane helix</keyword>
<evidence type="ECO:0000256" key="7">
    <source>
        <dbReference type="ARBA" id="ARBA00022833"/>
    </source>
</evidence>
<comment type="similarity">
    <text evidence="3">Belongs to the peptidase M50B family.</text>
</comment>
<evidence type="ECO:0000256" key="9">
    <source>
        <dbReference type="ARBA" id="ARBA00023049"/>
    </source>
</evidence>
<proteinExistence type="inferred from homology"/>
<evidence type="ECO:0000313" key="13">
    <source>
        <dbReference type="EMBL" id="GGI86061.1"/>
    </source>
</evidence>
<evidence type="ECO:0000313" key="14">
    <source>
        <dbReference type="Proteomes" id="UP000630149"/>
    </source>
</evidence>
<feature type="transmembrane region" description="Helical" evidence="11">
    <location>
        <begin position="6"/>
        <end position="28"/>
    </location>
</feature>
<dbReference type="InterPro" id="IPR036034">
    <property type="entry name" value="PDZ_sf"/>
</dbReference>
<dbReference type="SUPFAM" id="SSF50156">
    <property type="entry name" value="PDZ domain-like"/>
    <property type="match status" value="1"/>
</dbReference>
<sequence>MSYIIGFLGVILSLILVIGLHEAGHALSARFFKVKIKRISIGFGKPIFLKRSKTGIEWVWARWPIGGYVKLLNTRIDPVSSELQPYCFDKKAIWKRVVILLSGALANALVALFALQGYYMIGHREITPVVAEVSIPSPAAKAGLGAGDRILSINGQPTPSWRAVGMQFIILLDEANVPILIQKPGGKTVQMHLDLNQWEYSQQRNDLLQGLGIKPALSKRHINNIPGVSFFKAFYQAVVEIGAILYFFLIMLKQLFTGTIPFATLLGPIGLFSEMVISFLHGIAVYLFFIANLSLAVGLVNLMPIPGLDGGSIVYALIEKIRGKPISVPLEILLHRLALIILVVAMIQLLMNDLQRYLQQL</sequence>
<feature type="domain" description="PDZ" evidence="12">
    <location>
        <begin position="117"/>
        <end position="157"/>
    </location>
</feature>
<reference evidence="13" key="2">
    <citation type="submission" date="2020-09" db="EMBL/GenBank/DDBJ databases">
        <authorList>
            <person name="Sun Q."/>
            <person name="Ohkuma M."/>
        </authorList>
    </citation>
    <scope>NUCLEOTIDE SEQUENCE</scope>
    <source>
        <strain evidence="13">JCM 13919</strain>
    </source>
</reference>
<dbReference type="PANTHER" id="PTHR42837">
    <property type="entry name" value="REGULATOR OF SIGMA-E PROTEASE RSEP"/>
    <property type="match status" value="1"/>
</dbReference>
<evidence type="ECO:0000256" key="6">
    <source>
        <dbReference type="ARBA" id="ARBA00022801"/>
    </source>
</evidence>
<protein>
    <submittedName>
        <fullName evidence="13">Peptidase</fullName>
    </submittedName>
</protein>
<feature type="transmembrane region" description="Helical" evidence="11">
    <location>
        <begin position="330"/>
        <end position="351"/>
    </location>
</feature>
<dbReference type="CDD" id="cd06163">
    <property type="entry name" value="S2P-M50_PDZ_RseP-like"/>
    <property type="match status" value="1"/>
</dbReference>
<organism evidence="13 14">
    <name type="scientific">Legionella impletisoli</name>
    <dbReference type="NCBI Taxonomy" id="343510"/>
    <lineage>
        <taxon>Bacteria</taxon>
        <taxon>Pseudomonadati</taxon>
        <taxon>Pseudomonadota</taxon>
        <taxon>Gammaproteobacteria</taxon>
        <taxon>Legionellales</taxon>
        <taxon>Legionellaceae</taxon>
        <taxon>Legionella</taxon>
    </lineage>
</organism>
<reference evidence="13" key="1">
    <citation type="journal article" date="2014" name="Int. J. Syst. Evol. Microbiol.">
        <title>Complete genome sequence of Corynebacterium casei LMG S-19264T (=DSM 44701T), isolated from a smear-ripened cheese.</title>
        <authorList>
            <consortium name="US DOE Joint Genome Institute (JGI-PGF)"/>
            <person name="Walter F."/>
            <person name="Albersmeier A."/>
            <person name="Kalinowski J."/>
            <person name="Ruckert C."/>
        </authorList>
    </citation>
    <scope>NUCLEOTIDE SEQUENCE</scope>
    <source>
        <strain evidence="13">JCM 13919</strain>
    </source>
</reference>
<dbReference type="InterPro" id="IPR001478">
    <property type="entry name" value="PDZ"/>
</dbReference>
<keyword evidence="7" id="KW-0862">Zinc</keyword>
<feature type="transmembrane region" description="Helical" evidence="11">
    <location>
        <begin position="295"/>
        <end position="318"/>
    </location>
</feature>
<dbReference type="Pfam" id="PF02163">
    <property type="entry name" value="Peptidase_M50"/>
    <property type="match status" value="1"/>
</dbReference>
<dbReference type="AlphaFoldDB" id="A0A917JU24"/>
<comment type="caution">
    <text evidence="13">The sequence shown here is derived from an EMBL/GenBank/DDBJ whole genome shotgun (WGS) entry which is preliminary data.</text>
</comment>
<feature type="transmembrane region" description="Helical" evidence="11">
    <location>
        <begin position="98"/>
        <end position="121"/>
    </location>
</feature>
<dbReference type="EMBL" id="BMOB01000005">
    <property type="protein sequence ID" value="GGI86061.1"/>
    <property type="molecule type" value="Genomic_DNA"/>
</dbReference>
<dbReference type="Gene3D" id="2.30.42.10">
    <property type="match status" value="1"/>
</dbReference>
<dbReference type="InterPro" id="IPR004387">
    <property type="entry name" value="Pept_M50_Zn"/>
</dbReference>
<feature type="transmembrane region" description="Helical" evidence="11">
    <location>
        <begin position="233"/>
        <end position="252"/>
    </location>
</feature>
<feature type="transmembrane region" description="Helical" evidence="11">
    <location>
        <begin position="264"/>
        <end position="289"/>
    </location>
</feature>
<accession>A0A917JU24</accession>